<sequence length="422" mass="49077">MKDTENDGNRSVESSNQIKIKEQKSKKKSPRRTQGQVIQEALGLNPIDIQEVEKKLFIVRFLDFFSEDTLEFIYKERVVGKNIERMTTYLDTLQMEREEEKLLKQFFDSKNVVGIIKKIKNKAETLASSKGIKGSVNKRMRKLTIFITIPLFVLLTVFTVIPIFANLYFIFFPILCFVCLAPQLIRGKVAKKWAQFKEQNKDEVYSDNRDDIMILKSFAGELLNNIRSRLLELEVPLQLIKFTLFSRDYENLKLINQKNVRGFKQYFYTFDYPPEMAPIAIPETLQQYQQPLFPDKKGEKAEKNFIVLTEMKGKDGIITNFVPTLKQNLAEKINDLLNECKFSKAPSGLNTIIPDYSEEKPIYCVCGEIAEIVSIQMCNWRKIFEFYLFEAKECNCGETVYALSLMDETVDVPDEFKEIFLG</sequence>
<feature type="transmembrane region" description="Helical" evidence="2">
    <location>
        <begin position="143"/>
        <end position="161"/>
    </location>
</feature>
<reference evidence="3" key="1">
    <citation type="journal article" date="2015" name="Nature">
        <title>Complex archaea that bridge the gap between prokaryotes and eukaryotes.</title>
        <authorList>
            <person name="Spang A."/>
            <person name="Saw J.H."/>
            <person name="Jorgensen S.L."/>
            <person name="Zaremba-Niedzwiedzka K."/>
            <person name="Martijn J."/>
            <person name="Lind A.E."/>
            <person name="van Eijk R."/>
            <person name="Schleper C."/>
            <person name="Guy L."/>
            <person name="Ettema T.J."/>
        </authorList>
    </citation>
    <scope>NUCLEOTIDE SEQUENCE</scope>
</reference>
<feature type="region of interest" description="Disordered" evidence="1">
    <location>
        <begin position="1"/>
        <end position="34"/>
    </location>
</feature>
<protein>
    <submittedName>
        <fullName evidence="3">Uncharacterized protein</fullName>
    </submittedName>
</protein>
<evidence type="ECO:0000256" key="1">
    <source>
        <dbReference type="SAM" id="MobiDB-lite"/>
    </source>
</evidence>
<organism evidence="3">
    <name type="scientific">marine sediment metagenome</name>
    <dbReference type="NCBI Taxonomy" id="412755"/>
    <lineage>
        <taxon>unclassified sequences</taxon>
        <taxon>metagenomes</taxon>
        <taxon>ecological metagenomes</taxon>
    </lineage>
</organism>
<keyword evidence="2" id="KW-0472">Membrane</keyword>
<feature type="compositionally biased region" description="Basic and acidic residues" evidence="1">
    <location>
        <begin position="1"/>
        <end position="10"/>
    </location>
</feature>
<gene>
    <name evidence="3" type="ORF">LCGC14_0934330</name>
</gene>
<keyword evidence="2" id="KW-0812">Transmembrane</keyword>
<name>A0A0F9R5I5_9ZZZZ</name>
<keyword evidence="2" id="KW-1133">Transmembrane helix</keyword>
<accession>A0A0F9R5I5</accession>
<evidence type="ECO:0000313" key="3">
    <source>
        <dbReference type="EMBL" id="KKN20561.1"/>
    </source>
</evidence>
<dbReference type="EMBL" id="LAZR01003230">
    <property type="protein sequence ID" value="KKN20561.1"/>
    <property type="molecule type" value="Genomic_DNA"/>
</dbReference>
<proteinExistence type="predicted"/>
<comment type="caution">
    <text evidence="3">The sequence shown here is derived from an EMBL/GenBank/DDBJ whole genome shotgun (WGS) entry which is preliminary data.</text>
</comment>
<evidence type="ECO:0000256" key="2">
    <source>
        <dbReference type="SAM" id="Phobius"/>
    </source>
</evidence>
<dbReference type="AlphaFoldDB" id="A0A0F9R5I5"/>